<dbReference type="EMBL" id="BQFW01000007">
    <property type="protein sequence ID" value="GJJ73240.1"/>
    <property type="molecule type" value="Genomic_DNA"/>
</dbReference>
<feature type="compositionally biased region" description="Polar residues" evidence="1">
    <location>
        <begin position="1657"/>
        <end position="1670"/>
    </location>
</feature>
<dbReference type="InterPro" id="IPR027417">
    <property type="entry name" value="P-loop_NTPase"/>
</dbReference>
<proteinExistence type="predicted"/>
<dbReference type="PANTHER" id="PTHR12697:SF5">
    <property type="entry name" value="DEOXYHYPUSINE HYDROXYLASE"/>
    <property type="match status" value="1"/>
</dbReference>
<dbReference type="Pfam" id="PF13646">
    <property type="entry name" value="HEAT_2"/>
    <property type="match status" value="11"/>
</dbReference>
<dbReference type="InterPro" id="IPR000225">
    <property type="entry name" value="Armadillo"/>
</dbReference>
<sequence length="3007" mass="325398">MTPSSAQDALTQARISIEAARKARGSEPTVIKHYRAAKKALAKINSKKTDTATLKEMIVAYEELAMELDLSGREGREKAVKCRQLRQNLELIQADASAIVRVGFALVNPSVVVSSSPSSTALPTLTSNLRVANTVYDFPAPSVDTPSIPQQLTLLSPQGAISVATADVILAAPLFFSKDVNPVSTPDCRPPDLDEPLQSTHQLVYYLALLQDSFVGRDLPPHLLKWLQNPYASHEEKRFMNLAVQMVYTFARDPVKDAATMAEVVQLAPILNEEYSRHLLKSLIDTVGRPGITILHIHSIEWLTKMIQGAAPGSIDSNDLVSVLRFLHEPLQSLHRESEHQYHLLLVAVSRVLDAMVDADVGGIDRDRLHGPLTEFLQESESNKNPYLAFQAAYATQALLNVSDDENIWRAGFRRGWLVLKGGAGFAKMHDPTEIKDALEGLERLYEAGKGGIRFLKNASEAIKLREAPTFTVKEGLKFKRAWYRALRIAESYVMAGNLVKFQDLVTTSPCRDQLQFQWGICQLLGQFAADSQWDLEARRGAVAFLRAYHEGNRLWNRQKEVDEVIYDMLLKVVSSKDMYFEAAKTLLEDMGRRSASIDGYQWQAWNNSLLGGSDQQTSENKLLRSVQNRNRRYAKLEYLPDVPLMSSIDDIQSALEAYHAPNLFIRRVSGDELDLDSCFVNLAIIEAPAQRETEKQDLKEQANIFHRSASSERVRDTNAQSMIPLEHLFNKRELCDGQEDAPKRILVQGRAGIGKTTLCKKLVHAHQNNLWRDRFDIVLWLQLRQLRGSKCRNMDGLFREKVFPTQDLQKQATLAMGLSACAQKGKVLFILDGLDEIVTDTRSEDSYEFTKFLKLLLSQQHVIITSRPSGLDSSLLPPIDLELATVGFSPQDVNEFLVKVLKPEAVKTVQGFIRQTPLIRGLVNIPVQLDVICFIWDSLPKDGPAITMTRLYQLMVQKLCYKDAYRLKKTSDGEVLTQSEIWRLEPDEIEGLMASELHHLGYLAFKGLNNNHQIEFNESDLISACRELKGHATDSRPRLPHQLVAVMKETSFLHTADMVSRHGESQQVWHFLHLTFQEYFAARWIVRQFRLRQPYPSTGMMTEEQVTAFFQRHKYNPQYEIVWTMVAGLLERDQLSPFFGLLQGAPRDLIGGRHQQLLASCLNEARAQMDPTVVRALDMELIKWLRYEMQTCQHGDSSRSMLGSQPSFPEISLIETLGSVRSWKSTLTTTLAARSILSDSAVQFLINSLEDDDGSVSSSAATVLGEQSSLSESAIQSLISTIKDKNNSTKAAAALVLGKQSTLSESAIQSLLVALRDEDSTVRSSAASALGRQSTLSESAIRSLITALEDEDWGVQSTAASALSRQSMLSEPAIHSLIFALKNKDENISCSAVVALGNQCALSESATLSLINALKDSHQNIRTSAASVLGKQSSLPGSAIQSLIAALNDEHQNVRTSAAAALDRQSTMSEPSSQSFTATLKDKKIRPSMASASGKTSSFSESSLQSLTDALQDDDWRVRASAASVLGKRSTLSEAAMQSLIAALKDDHQNVRSSVVSALSKRPILSDSVIQLLVAALKDKYQIVSNSAAAALGRQSTLPQSAIHALTVALESEHQDVRTSAALALSKQPTLLDPAVQSLIALVQGEQRPPAASALNKPSSFSESTVQPPSTTPKDKGTRSSVPSASITLIFSPESSIESLIDGLQDKKWNVRASAASVLGKNSTLSDPAIQSLIAALQDEHQNVRSSAVSALGKQPMLSESVVQSLAAALEDTHQIVSNSAAVALGRQSTLSEPTIRALTAALKSEHRDVRKSAALALSKHSALLDPSVHCLITATQGELGSPAASALDKPSLFPESASQSPDVAVKDKGARSSVPSASIKLAFSPESSVQSLIDGLQDDDWRVRTSAASVLGKHSTLSDPAMQSLIAALQDEHQNVRSSAVSALGKQPMLSESVVQSLAAALEDTHQIVSNSAAVALGRQSTLSEPTIRALTAALKSEHRDVRKSAALALSKHSALLDPSVHCLITATQGELGSPAASALDKPSLFPESASQSPDVAVKDKGARSSVPSAPIKLAFSPESSVQSLIDGLQDDDWRVRTSAASVLGKHSTLSDPAMQSLIAALQDEHQNVRSSAVSTLGKQPLLSESVVQSLAAALEDTHQIVINSAAAALGRQSTLSETAIHALTVALKSEHRDVRYSAVAALGKQSTLSESAIQSLVTALKDEHQNVRTSAVVALSKQSTLSASAMQSLVAALKNEHQDIRYSAAAALGEQSALLEFAIQPPVAAVKNSHSTLVATALGESTLSESAIQSLAIADEDKSQNTGLSAVVASGDQFTFESTVQPVIASLKDEDWSARSSAGPALGNKSTLSEAPIQTMIAALEDKRQAVRLEAAVALGEQSILSELAIQPLVTALMDVDWKVKTAAASALGKKSTLLESAVKPLIAALKDSDWRVRSSAAVALGKQATLSESAIQSLVAALKDEHQNVRPSAVAALGKQSMLPESAIRSLVTALRDEHQNVRYSAAAALGKRYTLSESAIQSLITTLKDEFQTVRTLAAAALGQQSSLSGSAIQSLLAALKYEDENVSSLAAEVLSSQPMLSEPIIQSLIAALQEKNQNVRASAALVLGKQSTLSESAVHPLIASLKDEEWTVRSSAASALGKHSFLSETAIESLIAALQDEDFTVRSKAASALGKQSPLSEAATQFLIAALRDEDDDVRISAVAALGSRSALSETAIQSLVAALKDKHQSVRSSATVALGKRSKLSESAVQSLIAALNDGDWKVRSSAAVALGKQSTSSESTIQALVAALKDEHQNVRPSVVAALGKRSTLPEPVIQSLIASLQDSRQNVRYSVVAALGKQPVLSEFAMQSLLDAFNDEHQNVRTSVAVALGKRPTLSVSAIRSLIARLKDESKHVRRAVSETLRHHCHSLCNSFPHLTEEEIGFVYENHMFRYSCSHVLSLQLQDGKLCFYTEQGALHLEPTGHGEEEKISSVLQAIQHNEGLF</sequence>
<dbReference type="Pfam" id="PF23238">
    <property type="entry name" value="DUF7068"/>
    <property type="match status" value="1"/>
</dbReference>
<feature type="compositionally biased region" description="Polar residues" evidence="1">
    <location>
        <begin position="1465"/>
        <end position="1479"/>
    </location>
</feature>
<feature type="region of interest" description="Disordered" evidence="1">
    <location>
        <begin position="1652"/>
        <end position="1682"/>
    </location>
</feature>
<dbReference type="Gene3D" id="3.40.50.300">
    <property type="entry name" value="P-loop containing nucleotide triphosphate hydrolases"/>
    <property type="match status" value="1"/>
</dbReference>
<dbReference type="Gene3D" id="1.25.10.10">
    <property type="entry name" value="Leucine-rich Repeat Variant"/>
    <property type="match status" value="14"/>
</dbReference>
<comment type="caution">
    <text evidence="3">The sequence shown here is derived from an EMBL/GenBank/DDBJ whole genome shotgun (WGS) entry which is preliminary data.</text>
</comment>
<feature type="region of interest" description="Disordered" evidence="1">
    <location>
        <begin position="1460"/>
        <end position="1482"/>
    </location>
</feature>
<dbReference type="OrthoDB" id="120976at2759"/>
<dbReference type="InterPro" id="IPR056251">
    <property type="entry name" value="Arm_rpt_dom"/>
</dbReference>
<dbReference type="Proteomes" id="UP000827284">
    <property type="component" value="Unassembled WGS sequence"/>
</dbReference>
<feature type="region of interest" description="Disordered" evidence="1">
    <location>
        <begin position="1845"/>
        <end position="1871"/>
    </location>
</feature>
<feature type="domain" description="NACHT" evidence="2">
    <location>
        <begin position="744"/>
        <end position="871"/>
    </location>
</feature>
<dbReference type="InterPro" id="IPR004155">
    <property type="entry name" value="PBS_lyase_HEAT"/>
</dbReference>
<dbReference type="InterPro" id="IPR016024">
    <property type="entry name" value="ARM-type_fold"/>
</dbReference>
<dbReference type="SMART" id="SM00185">
    <property type="entry name" value="ARM"/>
    <property type="match status" value="9"/>
</dbReference>
<organism evidence="3 4">
    <name type="scientific">Entomortierella parvispora</name>
    <dbReference type="NCBI Taxonomy" id="205924"/>
    <lineage>
        <taxon>Eukaryota</taxon>
        <taxon>Fungi</taxon>
        <taxon>Fungi incertae sedis</taxon>
        <taxon>Mucoromycota</taxon>
        <taxon>Mortierellomycotina</taxon>
        <taxon>Mortierellomycetes</taxon>
        <taxon>Mortierellales</taxon>
        <taxon>Mortierellaceae</taxon>
        <taxon>Entomortierella</taxon>
    </lineage>
</organism>
<dbReference type="Pfam" id="PF23948">
    <property type="entry name" value="ARM_5"/>
    <property type="match status" value="1"/>
</dbReference>
<dbReference type="SUPFAM" id="SSF52540">
    <property type="entry name" value="P-loop containing nucleoside triphosphate hydrolases"/>
    <property type="match status" value="1"/>
</dbReference>
<dbReference type="PROSITE" id="PS50837">
    <property type="entry name" value="NACHT"/>
    <property type="match status" value="1"/>
</dbReference>
<gene>
    <name evidence="3" type="ORF">EMPS_05598</name>
</gene>
<keyword evidence="4" id="KW-1185">Reference proteome</keyword>
<dbReference type="PANTHER" id="PTHR12697">
    <property type="entry name" value="PBS LYASE HEAT-LIKE PROTEIN"/>
    <property type="match status" value="1"/>
</dbReference>
<dbReference type="SMART" id="SM00567">
    <property type="entry name" value="EZ_HEAT"/>
    <property type="match status" value="27"/>
</dbReference>
<dbReference type="GO" id="GO:0016491">
    <property type="term" value="F:oxidoreductase activity"/>
    <property type="evidence" value="ECO:0007669"/>
    <property type="project" value="TreeGrafter"/>
</dbReference>
<evidence type="ECO:0000313" key="4">
    <source>
        <dbReference type="Proteomes" id="UP000827284"/>
    </source>
</evidence>
<dbReference type="InterPro" id="IPR011989">
    <property type="entry name" value="ARM-like"/>
</dbReference>
<protein>
    <submittedName>
        <fullName evidence="3">Bilin biosynthesis protein</fullName>
    </submittedName>
</protein>
<evidence type="ECO:0000259" key="2">
    <source>
        <dbReference type="PROSITE" id="PS50837"/>
    </source>
</evidence>
<evidence type="ECO:0000313" key="3">
    <source>
        <dbReference type="EMBL" id="GJJ73240.1"/>
    </source>
</evidence>
<reference evidence="3" key="2">
    <citation type="journal article" date="2022" name="Microbiol. Resour. Announc.">
        <title>Whole-Genome Sequence of Entomortierella parvispora E1425, a Mucoromycotan Fungus Associated with Burkholderiaceae-Related Endosymbiotic Bacteria.</title>
        <authorList>
            <person name="Herlambang A."/>
            <person name="Guo Y."/>
            <person name="Takashima Y."/>
            <person name="Narisawa K."/>
            <person name="Ohta H."/>
            <person name="Nishizawa T."/>
        </authorList>
    </citation>
    <scope>NUCLEOTIDE SEQUENCE</scope>
    <source>
        <strain evidence="3">E1425</strain>
    </source>
</reference>
<name>A0A9P3LWX2_9FUNG</name>
<accession>A0A9P3LWX2</accession>
<dbReference type="InterPro" id="IPR007111">
    <property type="entry name" value="NACHT_NTPase"/>
</dbReference>
<reference evidence="3" key="1">
    <citation type="submission" date="2021-11" db="EMBL/GenBank/DDBJ databases">
        <authorList>
            <person name="Herlambang A."/>
            <person name="Guo Y."/>
            <person name="Takashima Y."/>
            <person name="Nishizawa T."/>
        </authorList>
    </citation>
    <scope>NUCLEOTIDE SEQUENCE</scope>
    <source>
        <strain evidence="3">E1425</strain>
    </source>
</reference>
<dbReference type="InterPro" id="IPR055496">
    <property type="entry name" value="DUF7068"/>
</dbReference>
<dbReference type="Pfam" id="PF05729">
    <property type="entry name" value="NACHT"/>
    <property type="match status" value="1"/>
</dbReference>
<dbReference type="SUPFAM" id="SSF48371">
    <property type="entry name" value="ARM repeat"/>
    <property type="match status" value="5"/>
</dbReference>
<feature type="region of interest" description="Disordered" evidence="1">
    <location>
        <begin position="2038"/>
        <end position="2065"/>
    </location>
</feature>
<evidence type="ECO:0000256" key="1">
    <source>
        <dbReference type="SAM" id="MobiDB-lite"/>
    </source>
</evidence>